<name>A0A9D4K2L3_DREPO</name>
<comment type="caution">
    <text evidence="1">The sequence shown here is derived from an EMBL/GenBank/DDBJ whole genome shotgun (WGS) entry which is preliminary data.</text>
</comment>
<organism evidence="1 2">
    <name type="scientific">Dreissena polymorpha</name>
    <name type="common">Zebra mussel</name>
    <name type="synonym">Mytilus polymorpha</name>
    <dbReference type="NCBI Taxonomy" id="45954"/>
    <lineage>
        <taxon>Eukaryota</taxon>
        <taxon>Metazoa</taxon>
        <taxon>Spiralia</taxon>
        <taxon>Lophotrochozoa</taxon>
        <taxon>Mollusca</taxon>
        <taxon>Bivalvia</taxon>
        <taxon>Autobranchia</taxon>
        <taxon>Heteroconchia</taxon>
        <taxon>Euheterodonta</taxon>
        <taxon>Imparidentia</taxon>
        <taxon>Neoheterodontei</taxon>
        <taxon>Myida</taxon>
        <taxon>Dreissenoidea</taxon>
        <taxon>Dreissenidae</taxon>
        <taxon>Dreissena</taxon>
    </lineage>
</organism>
<dbReference type="EMBL" id="JAIWYP010000004">
    <property type="protein sequence ID" value="KAH3830812.1"/>
    <property type="molecule type" value="Genomic_DNA"/>
</dbReference>
<dbReference type="AlphaFoldDB" id="A0A9D4K2L3"/>
<keyword evidence="2" id="KW-1185">Reference proteome</keyword>
<reference evidence="1" key="1">
    <citation type="journal article" date="2019" name="bioRxiv">
        <title>The Genome of the Zebra Mussel, Dreissena polymorpha: A Resource for Invasive Species Research.</title>
        <authorList>
            <person name="McCartney M.A."/>
            <person name="Auch B."/>
            <person name="Kono T."/>
            <person name="Mallez S."/>
            <person name="Zhang Y."/>
            <person name="Obille A."/>
            <person name="Becker A."/>
            <person name="Abrahante J.E."/>
            <person name="Garbe J."/>
            <person name="Badalamenti J.P."/>
            <person name="Herman A."/>
            <person name="Mangelson H."/>
            <person name="Liachko I."/>
            <person name="Sullivan S."/>
            <person name="Sone E.D."/>
            <person name="Koren S."/>
            <person name="Silverstein K.A.T."/>
            <person name="Beckman K.B."/>
            <person name="Gohl D.M."/>
        </authorList>
    </citation>
    <scope>NUCLEOTIDE SEQUENCE</scope>
    <source>
        <strain evidence="1">Duluth1</strain>
        <tissue evidence="1">Whole animal</tissue>
    </source>
</reference>
<evidence type="ECO:0000313" key="1">
    <source>
        <dbReference type="EMBL" id="KAH3830812.1"/>
    </source>
</evidence>
<protein>
    <submittedName>
        <fullName evidence="1">Uncharacterized protein</fullName>
    </submittedName>
</protein>
<proteinExistence type="predicted"/>
<gene>
    <name evidence="1" type="ORF">DPMN_104066</name>
</gene>
<dbReference type="Proteomes" id="UP000828390">
    <property type="component" value="Unassembled WGS sequence"/>
</dbReference>
<sequence>MKALLCVRHCSSSYAIGKDAIDDLDDEDNVAKYLSAYAIKTHALWDWIKGQNVGPTISTVKTCVSLGTRANQVQMQNYSVEAWNYLRKWKHLPLKDAVLYHRTSPKRASASSSLSKICKRDRIQGVT</sequence>
<accession>A0A9D4K2L3</accession>
<reference evidence="1" key="2">
    <citation type="submission" date="2020-11" db="EMBL/GenBank/DDBJ databases">
        <authorList>
            <person name="McCartney M.A."/>
            <person name="Auch B."/>
            <person name="Kono T."/>
            <person name="Mallez S."/>
            <person name="Becker A."/>
            <person name="Gohl D.M."/>
            <person name="Silverstein K.A.T."/>
            <person name="Koren S."/>
            <person name="Bechman K.B."/>
            <person name="Herman A."/>
            <person name="Abrahante J.E."/>
            <person name="Garbe J."/>
        </authorList>
    </citation>
    <scope>NUCLEOTIDE SEQUENCE</scope>
    <source>
        <strain evidence="1">Duluth1</strain>
        <tissue evidence="1">Whole animal</tissue>
    </source>
</reference>
<evidence type="ECO:0000313" key="2">
    <source>
        <dbReference type="Proteomes" id="UP000828390"/>
    </source>
</evidence>